<keyword evidence="1" id="KW-0472">Membrane</keyword>
<evidence type="ECO:0000313" key="3">
    <source>
        <dbReference type="Proteomes" id="UP001633002"/>
    </source>
</evidence>
<name>A0ABD3IEA2_9MARC</name>
<organism evidence="2 3">
    <name type="scientific">Riccia sorocarpa</name>
    <dbReference type="NCBI Taxonomy" id="122646"/>
    <lineage>
        <taxon>Eukaryota</taxon>
        <taxon>Viridiplantae</taxon>
        <taxon>Streptophyta</taxon>
        <taxon>Embryophyta</taxon>
        <taxon>Marchantiophyta</taxon>
        <taxon>Marchantiopsida</taxon>
        <taxon>Marchantiidae</taxon>
        <taxon>Marchantiales</taxon>
        <taxon>Ricciaceae</taxon>
        <taxon>Riccia</taxon>
    </lineage>
</organism>
<comment type="caution">
    <text evidence="2">The sequence shown here is derived from an EMBL/GenBank/DDBJ whole genome shotgun (WGS) entry which is preliminary data.</text>
</comment>
<keyword evidence="3" id="KW-1185">Reference proteome</keyword>
<dbReference type="AlphaFoldDB" id="A0ABD3IEA2"/>
<keyword evidence="1" id="KW-0812">Transmembrane</keyword>
<feature type="transmembrane region" description="Helical" evidence="1">
    <location>
        <begin position="55"/>
        <end position="71"/>
    </location>
</feature>
<gene>
    <name evidence="2" type="ORF">R1sor_018802</name>
</gene>
<protein>
    <submittedName>
        <fullName evidence="2">Uncharacterized protein</fullName>
    </submittedName>
</protein>
<dbReference type="Proteomes" id="UP001633002">
    <property type="component" value="Unassembled WGS sequence"/>
</dbReference>
<keyword evidence="1" id="KW-1133">Transmembrane helix</keyword>
<sequence length="137" mass="15508">MRPYRLRKQENQLLTRLQQRKQSKTECAPEGPIQKVAETAANVHLSESPKKGAKIHDFCLGIPYGLFWLILTGSTAAIRYGVIHGGVLLFLSITDLKIWKQGRSYLPYIKGQADLAAIIFIRDSRRYLGVRTTMTCC</sequence>
<accession>A0ABD3IEA2</accession>
<evidence type="ECO:0000313" key="2">
    <source>
        <dbReference type="EMBL" id="KAL3700780.1"/>
    </source>
</evidence>
<proteinExistence type="predicted"/>
<dbReference type="EMBL" id="JBJQOH010000001">
    <property type="protein sequence ID" value="KAL3700780.1"/>
    <property type="molecule type" value="Genomic_DNA"/>
</dbReference>
<reference evidence="2 3" key="1">
    <citation type="submission" date="2024-09" db="EMBL/GenBank/DDBJ databases">
        <title>Chromosome-scale assembly of Riccia sorocarpa.</title>
        <authorList>
            <person name="Paukszto L."/>
        </authorList>
    </citation>
    <scope>NUCLEOTIDE SEQUENCE [LARGE SCALE GENOMIC DNA]</scope>
    <source>
        <strain evidence="2">LP-2024</strain>
        <tissue evidence="2">Aerial parts of the thallus</tissue>
    </source>
</reference>
<evidence type="ECO:0000256" key="1">
    <source>
        <dbReference type="SAM" id="Phobius"/>
    </source>
</evidence>